<protein>
    <submittedName>
        <fullName evidence="1 3">Uncharacterized protein</fullName>
    </submittedName>
</protein>
<organism evidence="3">
    <name type="scientific">Enterobius vermicularis</name>
    <name type="common">Human pinworm</name>
    <dbReference type="NCBI Taxonomy" id="51028"/>
    <lineage>
        <taxon>Eukaryota</taxon>
        <taxon>Metazoa</taxon>
        <taxon>Ecdysozoa</taxon>
        <taxon>Nematoda</taxon>
        <taxon>Chromadorea</taxon>
        <taxon>Rhabditida</taxon>
        <taxon>Spirurina</taxon>
        <taxon>Oxyuridomorpha</taxon>
        <taxon>Oxyuroidea</taxon>
        <taxon>Oxyuridae</taxon>
        <taxon>Enterobius</taxon>
    </lineage>
</organism>
<proteinExistence type="predicted"/>
<name>A0A0N4UWN8_ENTVE</name>
<dbReference type="Proteomes" id="UP000274131">
    <property type="component" value="Unassembled WGS sequence"/>
</dbReference>
<keyword evidence="2" id="KW-1185">Reference proteome</keyword>
<gene>
    <name evidence="1" type="ORF">EVEC_LOCUS1624</name>
</gene>
<dbReference type="WBParaSite" id="EVEC_0000191601-mRNA-1">
    <property type="protein sequence ID" value="EVEC_0000191601-mRNA-1"/>
    <property type="gene ID" value="EVEC_0000191601"/>
</dbReference>
<sequence length="202" mass="23233">MSRFTPTVLSLEINKLRKYELDVIRQSSQMKIWSPFINRHGNVSLKKKFGEALDEGNTEGAELIKTFKDQIYVDGSIVGYDDGKEVVRLYHEFKQIFADASFNTPALRSNMKRSYEPIPAKDSEIGSIQKVLGIKWQRQTDQSAGSREIESKNFGPINVDLPDNALEKRIKIQKALKDVSKLPVLRRVRNQQPETKYELRAF</sequence>
<evidence type="ECO:0000313" key="3">
    <source>
        <dbReference type="WBParaSite" id="EVEC_0000191601-mRNA-1"/>
    </source>
</evidence>
<evidence type="ECO:0000313" key="1">
    <source>
        <dbReference type="EMBL" id="VDD86481.1"/>
    </source>
</evidence>
<reference evidence="3" key="1">
    <citation type="submission" date="2017-02" db="UniProtKB">
        <authorList>
            <consortium name="WormBaseParasite"/>
        </authorList>
    </citation>
    <scope>IDENTIFICATION</scope>
</reference>
<accession>A0A0N4UWN8</accession>
<dbReference type="AlphaFoldDB" id="A0A0N4UWN8"/>
<dbReference type="EMBL" id="UXUI01007241">
    <property type="protein sequence ID" value="VDD86481.1"/>
    <property type="molecule type" value="Genomic_DNA"/>
</dbReference>
<evidence type="ECO:0000313" key="2">
    <source>
        <dbReference type="Proteomes" id="UP000274131"/>
    </source>
</evidence>
<reference evidence="1 2" key="2">
    <citation type="submission" date="2018-10" db="EMBL/GenBank/DDBJ databases">
        <authorList>
            <consortium name="Pathogen Informatics"/>
        </authorList>
    </citation>
    <scope>NUCLEOTIDE SEQUENCE [LARGE SCALE GENOMIC DNA]</scope>
</reference>